<dbReference type="InterPro" id="IPR022716">
    <property type="entry name" value="Gcn1_N"/>
</dbReference>
<dbReference type="GeneID" id="19209109"/>
<dbReference type="GO" id="GO:0006417">
    <property type="term" value="P:regulation of translation"/>
    <property type="evidence" value="ECO:0007669"/>
    <property type="project" value="TreeGrafter"/>
</dbReference>
<dbReference type="Pfam" id="PF24987">
    <property type="entry name" value="HEAT_EF3_N"/>
    <property type="match status" value="2"/>
</dbReference>
<evidence type="ECO:0000256" key="4">
    <source>
        <dbReference type="SAM" id="MobiDB-lite"/>
    </source>
</evidence>
<feature type="domain" description="TOG" evidence="5">
    <location>
        <begin position="1836"/>
        <end position="2062"/>
    </location>
</feature>
<evidence type="ECO:0000313" key="6">
    <source>
        <dbReference type="EMBL" id="EIW80197.1"/>
    </source>
</evidence>
<dbReference type="SMART" id="SM01349">
    <property type="entry name" value="TOG"/>
    <property type="match status" value="2"/>
</dbReference>
<evidence type="ECO:0000256" key="2">
    <source>
        <dbReference type="ARBA" id="ARBA00022737"/>
    </source>
</evidence>
<dbReference type="EMBL" id="JH711579">
    <property type="protein sequence ID" value="EIW80197.1"/>
    <property type="molecule type" value="Genomic_DNA"/>
</dbReference>
<accession>A0A5M3MMD5</accession>
<dbReference type="Pfam" id="PF24916">
    <property type="entry name" value="HEAT_GCN1_fung"/>
    <property type="match status" value="1"/>
</dbReference>
<dbReference type="GO" id="GO:0019887">
    <property type="term" value="F:protein kinase regulator activity"/>
    <property type="evidence" value="ECO:0007669"/>
    <property type="project" value="TreeGrafter"/>
</dbReference>
<feature type="region of interest" description="Disordered" evidence="4">
    <location>
        <begin position="643"/>
        <end position="671"/>
    </location>
</feature>
<feature type="region of interest" description="Disordered" evidence="4">
    <location>
        <begin position="1"/>
        <end position="57"/>
    </location>
</feature>
<dbReference type="KEGG" id="cput:CONPUDRAFT_73379"/>
<dbReference type="Proteomes" id="UP000053558">
    <property type="component" value="Unassembled WGS sequence"/>
</dbReference>
<comment type="similarity">
    <text evidence="1">Belongs to the GCN1 family.</text>
</comment>
<dbReference type="InterPro" id="IPR056810">
    <property type="entry name" value="GNC1-like_N"/>
</dbReference>
<comment type="caution">
    <text evidence="6">The sequence shown here is derived from an EMBL/GenBank/DDBJ whole genome shotgun (WGS) entry which is preliminary data.</text>
</comment>
<sequence length="2787" mass="299412">MCHRRGGSPGIGRGVQRGREDGKREREREREKEGEGDFMRGTERPSRKSRRHPHTPTSLSSFFSFLSIVPPHPSLARLKKQAAREKHNKKPDIGAWLANAAPTSPIDDDMDDDRSKSWDRDALFDDWPRSLQFAHNNLLTSSTKLRVEFLNGELLPLAKAGNMNLSQTMDVFKLLVETYPRYVDTASRDAVEDVGMALVAHDQSLPQQDRLGVADHVLSWLANETSQISKRGAPSAYAPANIFVLLSWCSALYSTLLRSDPSYPTASQGWIPLVVSLAALLDLQLTRGTRTKPSMRRAALVRTRRALRTSPPALSVLISTLVRQAKGSQGPAGLVQIPLLGTAVDVSVRLKTGDAGLRTISEENKNDILALYTSTVVMAKTPVPPHASSVLHDFIQHAVTPADLETTVLPAMEKALLRSPEHALSVVTDFFTAYPHPLPAPVFSKLVAAALASAKSTNALARAGAVALFGTIASSACAPQDADGGGDDEGGRAMLLEKAAADILAAPKAGKTAGAEHRAALYAMLGAIPPLANANSESKSGGAGAGASREIVRAAPGLVAKETSEPVMRVLAGALGVHLGCVLSEAVDDVEGARGAAAALGKEIAGSGSSGSAGAGSSAGAKAGVRRACVGAVGTAIWGSPSVSPVAEGKKKKNLGGDGEGNGDAAEQKTEAAVKEKEKSVLGTAAGAEFARGLVGAFEGALKSVSASPLAAPAGPLEGYVGVACVLGPMRDSGRFDDVIKKLIPVDMLVGTQAKPGFLVWDKVYGKLTDPVEEEWLVRAAGVALEYLAVELGKNEGLRIQFGALLTHLTVHTPHAFVRRAALKMLVRLVRRHPALVNRVVRESVVASLTTPPKEAKEKARSPASASAAAGAKGKERDADEGAEGEKKGQGAAEKQKRYAALVVALAEVSAGVAGGDTEGREKVERAMVDLLVLAHHRAICGASSTAHLLWIDLLRHAALDPASLVAGHAEALVHAVVQATMLDPKYGFDAAGYAALSTLAFVCPAEVLPRVMQQLREDLEPAKLRALSEEDVGMWRTQEGVLYVDVLSQQKDEPSAPRKGKDADIARWEADLRKSISSKKSAASSSSPALSKQAQALVQAQLEKEAAVRARVASVVLGLKRGLASVRALVSLDIPELAEYVEGIVGLLSEGAMEVGPGLVGGEVFETYLELSKAASPRLDTLRTWVGVASLRCLKPACVPEDMQAEPLNSLLIRVLYRLRSLSEQKPFDAATFCYTFPLLAHIMRVGGIGGASENEKDAEDERLEQVTLVLDVLRFHASEFSDKAFPRRDTLLRLLDVIRFQPRLSKDASSILTDLGQAVQATASQEEVMVLVNGTLYQEVYVRNSCLQALQLWIACHDEDDQNARLANHVWDDNGLDVPEAFLDQLLPYLDHDHAYVRASTGLAIAEAVELHPQSIDGALKTLQEFYRDKARILAPEYDQYGMVIAQSLDRADPWLTRVAISKTLEHLAPSFTPDQVEPFFVFLIKDEALGDRTPEVRRSMLQAGTAIIDQHGADRLAGLLKTFEEHLGGPSPANETGDQIKEAVVILFGRLARHLDASDERIPSIVDRLVEALKTPSEQVQMAVSECLTPLVALMRPRAKALVDHLFTELFDAPRYAARRGAAYGLAGAIKGLGIGAMKEFDVINRLKAAAEDKKRFEPRQGTTFAFETLSTTLGRLFEPYITFILPLLLSAFGDSTGDVREAAQDAARVIMANMSAFGVKQILPLLLSGLDEKQWRSKKGSIELLGMMAYCSPRQLSLSLPIVIPRLTGVLTDTHAQVKVSANKSLKQFGEVITNPEIQSLVPILLKALVDPGKTSNALGSLLKTSFMHYIDHSSLALVIPIIERGLRERGADTKKKAAQIVGNLASLTDSKDFVPYLNTLLPMVHIVLVDPVPEARATAAKTLGTLVERLGEIHFPDLVPGLLRTLKTDTSGVDRQGAAQGLSEVLAGLGMERLEALLPDIIANAQSPRSTVKEGFMSLLVFLPATFGTRFQPHLPKIIAPILGGLSDQEESVREAAMRAGRMVVTNYSNKAIDLLLPELEAGMFDPGWRIRQSSITLVGELLFKVSGISGKNEIDEDEEGGEAADAAHAESSRRALIEVLGAERRDRILSALYLARQDTVNVVRQSSIHIWKALVHNTPRTVREILRELVAQVVRLSSSDEFEQQETATRTTTELTRKFGEKILGEIISILKNMSTSSDSRTRTGVCLMMCDVMENSTDNQRDGHESTIVSIVRSSLVDDDASVRTAAAKAFDTLQEHLGGRAIDQTIPTLLEALRQPGESSGTALQALKEVMSVRASTVFPVLIPTLIATPMTVFNAHALASLVTVAGNALSKRLTVLLNALAKVLEEEKDEEVVEAVEEALNSLLESIEDAEGLNTLMLLLLGWAKHASPKRRISACNIFATFCEVSELDSSLYRVDWVRQLISLFDDPVVDVHTAAWKSFDAFVKSVPKDEVEPLVVPLRRTIDSTGGPGRNVPGFSLPKGVAPTVPIIIAGLTTGNNEQRENAAYAIGELVQRTEEAAMKPFVVPFTGPLIRVATQAATYPPAVKTAILSALQSMLLRIPVHVKPFFPQLQRTFVKSVGDASSTVVRTRGAEALGVLMRNQPRVDPVVTELLAGAKGSDDEIASSFVLALSYVVHSSTIHGGIGEKAKESCAELVTDAFRESHGDHYNQALGGLVAALAQYPDILGPVVKANLVSGTLQSPLSSNVILAVISSDEEHSYAPEADDNLFQKLGVLKDVALKVKESATNERPIIARPAREARDILKAWSAHDESLAGLF</sequence>
<evidence type="ECO:0000313" key="7">
    <source>
        <dbReference type="Proteomes" id="UP000053558"/>
    </source>
</evidence>
<dbReference type="SUPFAM" id="SSF48371">
    <property type="entry name" value="ARM repeat"/>
    <property type="match status" value="4"/>
</dbReference>
<evidence type="ECO:0000256" key="1">
    <source>
        <dbReference type="ARBA" id="ARBA00007366"/>
    </source>
</evidence>
<dbReference type="PANTHER" id="PTHR23346">
    <property type="entry name" value="TRANSLATIONAL ACTIVATOR GCN1-RELATED"/>
    <property type="match status" value="1"/>
</dbReference>
<feature type="region of interest" description="Disordered" evidence="4">
    <location>
        <begin position="851"/>
        <end position="891"/>
    </location>
</feature>
<feature type="repeat" description="HEAT" evidence="3">
    <location>
        <begin position="1688"/>
        <end position="1725"/>
    </location>
</feature>
<dbReference type="PANTHER" id="PTHR23346:SF7">
    <property type="entry name" value="STALLED RIBOSOME SENSOR GCN1"/>
    <property type="match status" value="1"/>
</dbReference>
<dbReference type="InterPro" id="IPR057546">
    <property type="entry name" value="HEAT_GCN1"/>
</dbReference>
<dbReference type="OMA" id="KYATQRG"/>
<feature type="domain" description="TOG" evidence="5">
    <location>
        <begin position="1592"/>
        <end position="1825"/>
    </location>
</feature>
<dbReference type="InterPro" id="IPR011989">
    <property type="entry name" value="ARM-like"/>
</dbReference>
<dbReference type="Pfam" id="PF23271">
    <property type="entry name" value="HEAT_GCN1"/>
    <property type="match status" value="1"/>
</dbReference>
<name>A0A5M3MMD5_CONPW</name>
<keyword evidence="7" id="KW-1185">Reference proteome</keyword>
<keyword evidence="2" id="KW-0677">Repeat</keyword>
<dbReference type="Pfam" id="PF12074">
    <property type="entry name" value="Gcn1_N"/>
    <property type="match status" value="1"/>
</dbReference>
<gene>
    <name evidence="6" type="ORF">CONPUDRAFT_73379</name>
</gene>
<feature type="compositionally biased region" description="Basic and acidic residues" evidence="4">
    <location>
        <begin position="873"/>
        <end position="891"/>
    </location>
</feature>
<dbReference type="InterPro" id="IPR016024">
    <property type="entry name" value="ARM-type_fold"/>
</dbReference>
<organism evidence="6 7">
    <name type="scientific">Coniophora puteana (strain RWD-64-598)</name>
    <name type="common">Brown rot fungus</name>
    <dbReference type="NCBI Taxonomy" id="741705"/>
    <lineage>
        <taxon>Eukaryota</taxon>
        <taxon>Fungi</taxon>
        <taxon>Dikarya</taxon>
        <taxon>Basidiomycota</taxon>
        <taxon>Agaricomycotina</taxon>
        <taxon>Agaricomycetes</taxon>
        <taxon>Agaricomycetidae</taxon>
        <taxon>Boletales</taxon>
        <taxon>Coniophorineae</taxon>
        <taxon>Coniophoraceae</taxon>
        <taxon>Coniophora</taxon>
    </lineage>
</organism>
<dbReference type="InterPro" id="IPR056809">
    <property type="entry name" value="HEAT_GCN1_fung"/>
</dbReference>
<feature type="repeat" description="HEAT" evidence="3">
    <location>
        <begin position="2235"/>
        <end position="2273"/>
    </location>
</feature>
<dbReference type="Pfam" id="PF24984">
    <property type="entry name" value="HEAT_EF3_GNC1"/>
    <property type="match status" value="1"/>
</dbReference>
<dbReference type="OrthoDB" id="5148094at2759"/>
<feature type="repeat" description="HEAT" evidence="3">
    <location>
        <begin position="1885"/>
        <end position="1923"/>
    </location>
</feature>
<dbReference type="InterPro" id="IPR021133">
    <property type="entry name" value="HEAT_type_2"/>
</dbReference>
<protein>
    <submittedName>
        <fullName evidence="6">ARM repeat-containing protein</fullName>
    </submittedName>
</protein>
<feature type="repeat" description="HEAT" evidence="3">
    <location>
        <begin position="1767"/>
        <end position="1805"/>
    </location>
</feature>
<dbReference type="InterPro" id="IPR034085">
    <property type="entry name" value="TOG"/>
</dbReference>
<dbReference type="RefSeq" id="XP_007769086.1">
    <property type="nucleotide sequence ID" value="XM_007770896.1"/>
</dbReference>
<dbReference type="PROSITE" id="PS50077">
    <property type="entry name" value="HEAT_REPEAT"/>
    <property type="match status" value="4"/>
</dbReference>
<proteinExistence type="inferred from homology"/>
<dbReference type="GO" id="GO:0034198">
    <property type="term" value="P:cellular response to amino acid starvation"/>
    <property type="evidence" value="ECO:0007669"/>
    <property type="project" value="TreeGrafter"/>
</dbReference>
<dbReference type="Gene3D" id="1.25.10.10">
    <property type="entry name" value="Leucine-rich Repeat Variant"/>
    <property type="match status" value="5"/>
</dbReference>
<evidence type="ECO:0000259" key="5">
    <source>
        <dbReference type="SMART" id="SM01349"/>
    </source>
</evidence>
<evidence type="ECO:0000256" key="3">
    <source>
        <dbReference type="PROSITE-ProRule" id="PRU00103"/>
    </source>
</evidence>
<dbReference type="GO" id="GO:0005829">
    <property type="term" value="C:cytosol"/>
    <property type="evidence" value="ECO:0007669"/>
    <property type="project" value="TreeGrafter"/>
</dbReference>
<feature type="compositionally biased region" description="Basic and acidic residues" evidence="4">
    <location>
        <begin position="17"/>
        <end position="46"/>
    </location>
</feature>
<dbReference type="Pfam" id="PF24993">
    <property type="entry name" value="GNC1_N"/>
    <property type="match status" value="1"/>
</dbReference>
<reference evidence="7" key="1">
    <citation type="journal article" date="2012" name="Science">
        <title>The Paleozoic origin of enzymatic lignin decomposition reconstructed from 31 fungal genomes.</title>
        <authorList>
            <person name="Floudas D."/>
            <person name="Binder M."/>
            <person name="Riley R."/>
            <person name="Barry K."/>
            <person name="Blanchette R.A."/>
            <person name="Henrissat B."/>
            <person name="Martinez A.T."/>
            <person name="Otillar R."/>
            <person name="Spatafora J.W."/>
            <person name="Yadav J.S."/>
            <person name="Aerts A."/>
            <person name="Benoit I."/>
            <person name="Boyd A."/>
            <person name="Carlson A."/>
            <person name="Copeland A."/>
            <person name="Coutinho P.M."/>
            <person name="de Vries R.P."/>
            <person name="Ferreira P."/>
            <person name="Findley K."/>
            <person name="Foster B."/>
            <person name="Gaskell J."/>
            <person name="Glotzer D."/>
            <person name="Gorecki P."/>
            <person name="Heitman J."/>
            <person name="Hesse C."/>
            <person name="Hori C."/>
            <person name="Igarashi K."/>
            <person name="Jurgens J.A."/>
            <person name="Kallen N."/>
            <person name="Kersten P."/>
            <person name="Kohler A."/>
            <person name="Kuees U."/>
            <person name="Kumar T.K.A."/>
            <person name="Kuo A."/>
            <person name="LaButti K."/>
            <person name="Larrondo L.F."/>
            <person name="Lindquist E."/>
            <person name="Ling A."/>
            <person name="Lombard V."/>
            <person name="Lucas S."/>
            <person name="Lundell T."/>
            <person name="Martin R."/>
            <person name="McLaughlin D.J."/>
            <person name="Morgenstern I."/>
            <person name="Morin E."/>
            <person name="Murat C."/>
            <person name="Nagy L.G."/>
            <person name="Nolan M."/>
            <person name="Ohm R.A."/>
            <person name="Patyshakuliyeva A."/>
            <person name="Rokas A."/>
            <person name="Ruiz-Duenas F.J."/>
            <person name="Sabat G."/>
            <person name="Salamov A."/>
            <person name="Samejima M."/>
            <person name="Schmutz J."/>
            <person name="Slot J.C."/>
            <person name="St John F."/>
            <person name="Stenlid J."/>
            <person name="Sun H."/>
            <person name="Sun S."/>
            <person name="Syed K."/>
            <person name="Tsang A."/>
            <person name="Wiebenga A."/>
            <person name="Young D."/>
            <person name="Pisabarro A."/>
            <person name="Eastwood D.C."/>
            <person name="Martin F."/>
            <person name="Cullen D."/>
            <person name="Grigoriev I.V."/>
            <person name="Hibbett D.S."/>
        </authorList>
    </citation>
    <scope>NUCLEOTIDE SEQUENCE [LARGE SCALE GENOMIC DNA]</scope>
    <source>
        <strain evidence="7">RWD-64-598 SS2</strain>
    </source>
</reference>
<feature type="compositionally biased region" description="Low complexity" evidence="4">
    <location>
        <begin position="862"/>
        <end position="872"/>
    </location>
</feature>